<protein>
    <submittedName>
        <fullName evidence="5">F-box domain-containing protein</fullName>
    </submittedName>
</protein>
<dbReference type="InterPro" id="IPR001810">
    <property type="entry name" value="F-box_dom"/>
</dbReference>
<dbReference type="WBParaSite" id="SCUD_0000808801-mRNA-1">
    <property type="protein sequence ID" value="SCUD_0000808801-mRNA-1"/>
    <property type="gene ID" value="SCUD_0000808801"/>
</dbReference>
<organism evidence="5">
    <name type="scientific">Schistosoma curassoni</name>
    <dbReference type="NCBI Taxonomy" id="6186"/>
    <lineage>
        <taxon>Eukaryota</taxon>
        <taxon>Metazoa</taxon>
        <taxon>Spiralia</taxon>
        <taxon>Lophotrochozoa</taxon>
        <taxon>Platyhelminthes</taxon>
        <taxon>Trematoda</taxon>
        <taxon>Digenea</taxon>
        <taxon>Strigeidida</taxon>
        <taxon>Schistosomatoidea</taxon>
        <taxon>Schistosomatidae</taxon>
        <taxon>Schistosoma</taxon>
    </lineage>
</organism>
<dbReference type="STRING" id="6186.A0A183JZD0"/>
<dbReference type="Gene3D" id="1.20.1280.50">
    <property type="match status" value="1"/>
</dbReference>
<keyword evidence="1" id="KW-0812">Transmembrane</keyword>
<reference evidence="3 4" key="2">
    <citation type="submission" date="2018-11" db="EMBL/GenBank/DDBJ databases">
        <authorList>
            <consortium name="Pathogen Informatics"/>
        </authorList>
    </citation>
    <scope>NUCLEOTIDE SEQUENCE [LARGE SCALE GENOMIC DNA]</scope>
    <source>
        <strain evidence="3">Dakar</strain>
        <strain evidence="4">Dakar, Senegal</strain>
    </source>
</reference>
<dbReference type="Proteomes" id="UP000279833">
    <property type="component" value="Unassembled WGS sequence"/>
</dbReference>
<proteinExistence type="predicted"/>
<dbReference type="SMART" id="SM00256">
    <property type="entry name" value="FBOX"/>
    <property type="match status" value="1"/>
</dbReference>
<keyword evidence="1" id="KW-1133">Transmembrane helix</keyword>
<dbReference type="PROSITE" id="PS50181">
    <property type="entry name" value="FBOX"/>
    <property type="match status" value="1"/>
</dbReference>
<evidence type="ECO:0000256" key="1">
    <source>
        <dbReference type="SAM" id="Phobius"/>
    </source>
</evidence>
<evidence type="ECO:0000313" key="3">
    <source>
        <dbReference type="EMBL" id="VDP29188.1"/>
    </source>
</evidence>
<dbReference type="SUPFAM" id="SSF81383">
    <property type="entry name" value="F-box domain"/>
    <property type="match status" value="1"/>
</dbReference>
<evidence type="ECO:0000259" key="2">
    <source>
        <dbReference type="PROSITE" id="PS50181"/>
    </source>
</evidence>
<reference evidence="5" key="1">
    <citation type="submission" date="2016-06" db="UniProtKB">
        <authorList>
            <consortium name="WormBaseParasite"/>
        </authorList>
    </citation>
    <scope>IDENTIFICATION</scope>
</reference>
<dbReference type="Pfam" id="PF12937">
    <property type="entry name" value="F-box-like"/>
    <property type="match status" value="1"/>
</dbReference>
<dbReference type="AlphaFoldDB" id="A0A183JZD0"/>
<evidence type="ECO:0000313" key="4">
    <source>
        <dbReference type="Proteomes" id="UP000279833"/>
    </source>
</evidence>
<evidence type="ECO:0000313" key="5">
    <source>
        <dbReference type="WBParaSite" id="SCUD_0000808801-mRNA-1"/>
    </source>
</evidence>
<dbReference type="EMBL" id="UZAK01032596">
    <property type="protein sequence ID" value="VDP29188.1"/>
    <property type="molecule type" value="Genomic_DNA"/>
</dbReference>
<feature type="transmembrane region" description="Helical" evidence="1">
    <location>
        <begin position="215"/>
        <end position="235"/>
    </location>
</feature>
<accession>A0A183JZD0</accession>
<keyword evidence="1" id="KW-0472">Membrane</keyword>
<sequence>MRHDITSVLKNPLIAYYNIFDSEKIAEFAAIAPAPSKDFYHLLITPTKFKLRWWKITLRNDGAKFHPGESVATYEEFEQDDRMHNEILRVMGHKTLDYCLNICAGKLDYLVRIPNKILVKIIFYLNLEDVINLGTTSRHFNEICNSDSLWREIYVNTTLGQPSRPVEELAKLFGWKKLLFTSKLHLQMQLRRLTLEESDDNENIRTNVSHDPGLYLGKLFVLMSTCILLIIVGYVSCD</sequence>
<keyword evidence="4" id="KW-1185">Reference proteome</keyword>
<gene>
    <name evidence="3" type="ORF">SCUD_LOCUS8088</name>
</gene>
<dbReference type="InterPro" id="IPR036047">
    <property type="entry name" value="F-box-like_dom_sf"/>
</dbReference>
<name>A0A183JZD0_9TREM</name>
<feature type="domain" description="F-box" evidence="2">
    <location>
        <begin position="107"/>
        <end position="153"/>
    </location>
</feature>